<gene>
    <name evidence="2" type="ORF">EDC22_11726</name>
</gene>
<reference evidence="2 3" key="1">
    <citation type="submission" date="2019-03" db="EMBL/GenBank/DDBJ databases">
        <title>Genomic Encyclopedia of Type Strains, Phase IV (KMG-IV): sequencing the most valuable type-strain genomes for metagenomic binning, comparative biology and taxonomic classification.</title>
        <authorList>
            <person name="Goeker M."/>
        </authorList>
    </citation>
    <scope>NUCLEOTIDE SEQUENCE [LARGE SCALE GENOMIC DNA]</scope>
    <source>
        <strain evidence="2 3">DSM 19345</strain>
    </source>
</reference>
<comment type="caution">
    <text evidence="2">The sequence shown here is derived from an EMBL/GenBank/DDBJ whole genome shotgun (WGS) entry which is preliminary data.</text>
</comment>
<dbReference type="OrthoDB" id="5455460at2"/>
<dbReference type="EMBL" id="SMAK01000017">
    <property type="protein sequence ID" value="TCT03833.1"/>
    <property type="molecule type" value="Genomic_DNA"/>
</dbReference>
<dbReference type="Gene3D" id="1.10.287.500">
    <property type="entry name" value="Helix hairpin bin"/>
    <property type="match status" value="1"/>
</dbReference>
<dbReference type="Proteomes" id="UP000295678">
    <property type="component" value="Unassembled WGS sequence"/>
</dbReference>
<sequence>MQTSRRRFRIEMLDQPAATGDEAAAAAERHRQILAALADIRKAVLPAEQVSNEIIEDYRERLAEARALRAELESIQAAINTTKLELAALHVGPGGRDLHRVTDELDAVVRGTEEATEQVLQAAECIDRDAADLAAALKKSANVDLVADIREQVIRVFEACNFQDLTGQRITKVVNTLRFVEERVERMMQLWGGLEAFVTPKPATQDGTTLNGPKLDGDVGHVSQDDIDALFD</sequence>
<dbReference type="AlphaFoldDB" id="A0A4R3LTF3"/>
<evidence type="ECO:0000256" key="1">
    <source>
        <dbReference type="SAM" id="Coils"/>
    </source>
</evidence>
<protein>
    <submittedName>
        <fullName evidence="2">Chemotaxis protein CheZ</fullName>
    </submittedName>
</protein>
<proteinExistence type="predicted"/>
<keyword evidence="1" id="KW-0175">Coiled coil</keyword>
<keyword evidence="3" id="KW-1185">Reference proteome</keyword>
<dbReference type="GO" id="GO:0009288">
    <property type="term" value="C:bacterial-type flagellum"/>
    <property type="evidence" value="ECO:0007669"/>
    <property type="project" value="InterPro"/>
</dbReference>
<dbReference type="GO" id="GO:0050920">
    <property type="term" value="P:regulation of chemotaxis"/>
    <property type="evidence" value="ECO:0007669"/>
    <property type="project" value="InterPro"/>
</dbReference>
<dbReference type="SUPFAM" id="SSF75708">
    <property type="entry name" value="Chemotaxis phosphatase CheZ"/>
    <property type="match status" value="1"/>
</dbReference>
<dbReference type="InterPro" id="IPR007439">
    <property type="entry name" value="Chemotax_Pase_CheZ"/>
</dbReference>
<feature type="coiled-coil region" evidence="1">
    <location>
        <begin position="55"/>
        <end position="85"/>
    </location>
</feature>
<evidence type="ECO:0000313" key="3">
    <source>
        <dbReference type="Proteomes" id="UP000295678"/>
    </source>
</evidence>
<evidence type="ECO:0000313" key="2">
    <source>
        <dbReference type="EMBL" id="TCT03833.1"/>
    </source>
</evidence>
<accession>A0A4R3LTF3</accession>
<dbReference type="GO" id="GO:0003824">
    <property type="term" value="F:catalytic activity"/>
    <property type="evidence" value="ECO:0007669"/>
    <property type="project" value="InterPro"/>
</dbReference>
<name>A0A4R3LTF3_9HYPH</name>
<dbReference type="RefSeq" id="WP_132807908.1">
    <property type="nucleotide sequence ID" value="NZ_SMAK01000017.1"/>
</dbReference>
<dbReference type="Pfam" id="PF04344">
    <property type="entry name" value="CheZ"/>
    <property type="match status" value="1"/>
</dbReference>
<organism evidence="2 3">
    <name type="scientific">Tepidamorphus gemmatus</name>
    <dbReference type="NCBI Taxonomy" id="747076"/>
    <lineage>
        <taxon>Bacteria</taxon>
        <taxon>Pseudomonadati</taxon>
        <taxon>Pseudomonadota</taxon>
        <taxon>Alphaproteobacteria</taxon>
        <taxon>Hyphomicrobiales</taxon>
        <taxon>Tepidamorphaceae</taxon>
        <taxon>Tepidamorphus</taxon>
    </lineage>
</organism>